<gene>
    <name evidence="2" type="ORF">LS65_008245</name>
</gene>
<keyword evidence="1" id="KW-0472">Membrane</keyword>
<dbReference type="SUPFAM" id="SSF53448">
    <property type="entry name" value="Nucleotide-diphospho-sugar transferases"/>
    <property type="match status" value="1"/>
</dbReference>
<dbReference type="GO" id="GO:0016740">
    <property type="term" value="F:transferase activity"/>
    <property type="evidence" value="ECO:0007669"/>
    <property type="project" value="UniProtKB-KW"/>
</dbReference>
<dbReference type="AlphaFoldDB" id="A0A4U8TIZ4"/>
<comment type="caution">
    <text evidence="2">The sequence shown here is derived from an EMBL/GenBank/DDBJ whole genome shotgun (WGS) entry which is preliminary data.</text>
</comment>
<feature type="transmembrane region" description="Helical" evidence="1">
    <location>
        <begin position="286"/>
        <end position="304"/>
    </location>
</feature>
<dbReference type="Proteomes" id="UP000029707">
    <property type="component" value="Unassembled WGS sequence"/>
</dbReference>
<keyword evidence="1" id="KW-1133">Transmembrane helix</keyword>
<name>A0A4U8TIZ4_9HELI</name>
<organism evidence="2 3">
    <name type="scientific">Helicobacter japonicus</name>
    <dbReference type="NCBI Taxonomy" id="425400"/>
    <lineage>
        <taxon>Bacteria</taxon>
        <taxon>Pseudomonadati</taxon>
        <taxon>Campylobacterota</taxon>
        <taxon>Epsilonproteobacteria</taxon>
        <taxon>Campylobacterales</taxon>
        <taxon>Helicobacteraceae</taxon>
        <taxon>Helicobacter</taxon>
    </lineage>
</organism>
<reference evidence="2 3" key="1">
    <citation type="journal article" date="2014" name="Genome Announc.">
        <title>Draft genome sequences of eight enterohepatic helicobacter species isolated from both laboratory and wild rodents.</title>
        <authorList>
            <person name="Sheh A."/>
            <person name="Shen Z."/>
            <person name="Fox J.G."/>
        </authorList>
    </citation>
    <scope>NUCLEOTIDE SEQUENCE [LARGE SCALE GENOMIC DNA]</scope>
    <source>
        <strain evidence="2 3">MIT 01-6451</strain>
    </source>
</reference>
<keyword evidence="1" id="KW-0812">Transmembrane</keyword>
<evidence type="ECO:0000313" key="3">
    <source>
        <dbReference type="Proteomes" id="UP000029707"/>
    </source>
</evidence>
<dbReference type="Gene3D" id="3.90.550.10">
    <property type="entry name" value="Spore Coat Polysaccharide Biosynthesis Protein SpsA, Chain A"/>
    <property type="match status" value="1"/>
</dbReference>
<dbReference type="InterPro" id="IPR029044">
    <property type="entry name" value="Nucleotide-diphossugar_trans"/>
</dbReference>
<keyword evidence="3" id="KW-1185">Reference proteome</keyword>
<accession>A0A4U8TIZ4</accession>
<dbReference type="EMBL" id="JRMQ02000013">
    <property type="protein sequence ID" value="TLE00300.1"/>
    <property type="molecule type" value="Genomic_DNA"/>
</dbReference>
<keyword evidence="2" id="KW-0808">Transferase</keyword>
<feature type="transmembrane region" description="Helical" evidence="1">
    <location>
        <begin position="211"/>
        <end position="228"/>
    </location>
</feature>
<dbReference type="OrthoDB" id="5323862at2"/>
<sequence>MYNGGGGYKKSLSLSIPFKPIDYSINSCIIFSHTQTPPNDIEFLHFVDSDDMITPDCIATCMEHIGENDIVWHDTIHLAEDGIIPDDEWHKNLLDFLGLDEEDIRTPLPTIKLWKNLEKFHWVWGGVFRKKLCEKLRFSAQIRAQDTLFGMILFAKAQSTLLITQKLYIYRLRANSTVDLAFSKSEPLKSYPAYMADIANTFNNNLKIKQYYFSYSIAYVCLGILAFIDTLPPSEKDIRDKLNVFISKYVDWAFGGLKLESDPRNLRTLLKPLKPYTKWVSSSKKLAYFAPYIFSILHTCKNILKRRL</sequence>
<dbReference type="RefSeq" id="WP_138129838.1">
    <property type="nucleotide sequence ID" value="NZ_CARHHC010000023.1"/>
</dbReference>
<evidence type="ECO:0000256" key="1">
    <source>
        <dbReference type="SAM" id="Phobius"/>
    </source>
</evidence>
<protein>
    <submittedName>
        <fullName evidence="2">Glycosyl transferase</fullName>
    </submittedName>
</protein>
<evidence type="ECO:0000313" key="2">
    <source>
        <dbReference type="EMBL" id="TLE00300.1"/>
    </source>
</evidence>
<proteinExistence type="predicted"/>